<feature type="region of interest" description="Disordered" evidence="5">
    <location>
        <begin position="158"/>
        <end position="179"/>
    </location>
</feature>
<evidence type="ECO:0000256" key="4">
    <source>
        <dbReference type="PROSITE-ProRule" id="PRU00228"/>
    </source>
</evidence>
<feature type="compositionally biased region" description="Basic residues" evidence="5">
    <location>
        <begin position="168"/>
        <end position="179"/>
    </location>
</feature>
<keyword evidence="8" id="KW-1185">Reference proteome</keyword>
<proteinExistence type="predicted"/>
<evidence type="ECO:0000313" key="7">
    <source>
        <dbReference type="EMBL" id="CAD8169519.1"/>
    </source>
</evidence>
<dbReference type="GO" id="GO:0070530">
    <property type="term" value="F:K63-linked polyubiquitin modification-dependent protein binding"/>
    <property type="evidence" value="ECO:0007669"/>
    <property type="project" value="TreeGrafter"/>
</dbReference>
<evidence type="ECO:0000259" key="6">
    <source>
        <dbReference type="PROSITE" id="PS50135"/>
    </source>
</evidence>
<evidence type="ECO:0000256" key="2">
    <source>
        <dbReference type="ARBA" id="ARBA00022771"/>
    </source>
</evidence>
<feature type="domain" description="ZZ-type" evidence="6">
    <location>
        <begin position="90"/>
        <end position="141"/>
    </location>
</feature>
<evidence type="ECO:0000256" key="5">
    <source>
        <dbReference type="SAM" id="MobiDB-lite"/>
    </source>
</evidence>
<feature type="compositionally biased region" description="Low complexity" evidence="5">
    <location>
        <begin position="258"/>
        <end position="268"/>
    </location>
</feature>
<dbReference type="OrthoDB" id="441278at2759"/>
<organism evidence="7 8">
    <name type="scientific">Paramecium pentaurelia</name>
    <dbReference type="NCBI Taxonomy" id="43138"/>
    <lineage>
        <taxon>Eukaryota</taxon>
        <taxon>Sar</taxon>
        <taxon>Alveolata</taxon>
        <taxon>Ciliophora</taxon>
        <taxon>Intramacronucleata</taxon>
        <taxon>Oligohymenophorea</taxon>
        <taxon>Peniculida</taxon>
        <taxon>Parameciidae</taxon>
        <taxon>Paramecium</taxon>
    </lineage>
</organism>
<dbReference type="GO" id="GO:0005080">
    <property type="term" value="F:protein kinase C binding"/>
    <property type="evidence" value="ECO:0007669"/>
    <property type="project" value="TreeGrafter"/>
</dbReference>
<dbReference type="GO" id="GO:0007032">
    <property type="term" value="P:endosome organization"/>
    <property type="evidence" value="ECO:0007669"/>
    <property type="project" value="TreeGrafter"/>
</dbReference>
<dbReference type="GO" id="GO:0016235">
    <property type="term" value="C:aggresome"/>
    <property type="evidence" value="ECO:0007669"/>
    <property type="project" value="TreeGrafter"/>
</dbReference>
<evidence type="ECO:0000256" key="1">
    <source>
        <dbReference type="ARBA" id="ARBA00022723"/>
    </source>
</evidence>
<feature type="region of interest" description="Disordered" evidence="5">
    <location>
        <begin position="246"/>
        <end position="269"/>
    </location>
</feature>
<dbReference type="InterPro" id="IPR000433">
    <property type="entry name" value="Znf_ZZ"/>
</dbReference>
<dbReference type="EMBL" id="CAJJDO010000051">
    <property type="protein sequence ID" value="CAD8169519.1"/>
    <property type="molecule type" value="Genomic_DNA"/>
</dbReference>
<dbReference type="Pfam" id="PF00569">
    <property type="entry name" value="ZZ"/>
    <property type="match status" value="1"/>
</dbReference>
<dbReference type="GO" id="GO:0008270">
    <property type="term" value="F:zinc ion binding"/>
    <property type="evidence" value="ECO:0007669"/>
    <property type="project" value="UniProtKB-KW"/>
</dbReference>
<gene>
    <name evidence="7" type="ORF">PPENT_87.1.T0510096</name>
</gene>
<dbReference type="Proteomes" id="UP000689195">
    <property type="component" value="Unassembled WGS sequence"/>
</dbReference>
<dbReference type="CDD" id="cd05992">
    <property type="entry name" value="PB1"/>
    <property type="match status" value="1"/>
</dbReference>
<dbReference type="AlphaFoldDB" id="A0A8S1V156"/>
<dbReference type="PANTHER" id="PTHR15090:SF0">
    <property type="entry name" value="SEQUESTOSOME-1"/>
    <property type="match status" value="1"/>
</dbReference>
<dbReference type="SMART" id="SM00291">
    <property type="entry name" value="ZnF_ZZ"/>
    <property type="match status" value="1"/>
</dbReference>
<dbReference type="GO" id="GO:0035973">
    <property type="term" value="P:aggrephagy"/>
    <property type="evidence" value="ECO:0007669"/>
    <property type="project" value="TreeGrafter"/>
</dbReference>
<keyword evidence="1" id="KW-0479">Metal-binding</keyword>
<dbReference type="CDD" id="cd02340">
    <property type="entry name" value="ZZ_NBR1_like"/>
    <property type="match status" value="1"/>
</dbReference>
<name>A0A8S1V156_9CILI</name>
<dbReference type="Pfam" id="PF00564">
    <property type="entry name" value="PB1"/>
    <property type="match status" value="1"/>
</dbReference>
<dbReference type="PANTHER" id="PTHR15090">
    <property type="entry name" value="SEQUESTOSOME 1-RELATED"/>
    <property type="match status" value="1"/>
</dbReference>
<dbReference type="PROSITE" id="PS01357">
    <property type="entry name" value="ZF_ZZ_1"/>
    <property type="match status" value="1"/>
</dbReference>
<keyword evidence="3" id="KW-0862">Zinc</keyword>
<dbReference type="GO" id="GO:0000423">
    <property type="term" value="P:mitophagy"/>
    <property type="evidence" value="ECO:0007669"/>
    <property type="project" value="TreeGrafter"/>
</dbReference>
<protein>
    <recommendedName>
        <fullName evidence="6">ZZ-type domain-containing protein</fullName>
    </recommendedName>
</protein>
<evidence type="ECO:0000313" key="8">
    <source>
        <dbReference type="Proteomes" id="UP000689195"/>
    </source>
</evidence>
<accession>A0A8S1V156</accession>
<dbReference type="GO" id="GO:0044753">
    <property type="term" value="C:amphisome"/>
    <property type="evidence" value="ECO:0007669"/>
    <property type="project" value="TreeGrafter"/>
</dbReference>
<dbReference type="SMART" id="SM00666">
    <property type="entry name" value="PB1"/>
    <property type="match status" value="1"/>
</dbReference>
<dbReference type="PROSITE" id="PS50135">
    <property type="entry name" value="ZF_ZZ_2"/>
    <property type="match status" value="1"/>
</dbReference>
<comment type="caution">
    <text evidence="7">The sequence shown here is derived from an EMBL/GenBank/DDBJ whole genome shotgun (WGS) entry which is preliminary data.</text>
</comment>
<sequence length="317" mass="36932">MKIKVVHNNEIHLLKLQNPTLQGIREHIQKIYPNIDSNFTLAYNDSENDQISLSCQEDLQVLVDEGIQTIKIFVVISQIPKPVPQEKMVHKHHTCDGCQIHPIVGSRFKCLECCDYDLCEECQLKNLHNHHKFFKISTEQELEQFRKEHQGKFGNWGFRPHGQGPHGHGPHGHGPHGHGFHGHEAFKQFRELFQDPAFKDVKQTFCSIAKDVFSAVKTEIEKHKSSQQQQQQEKPQEECNVDENLKTQQETQQEKQQETQQENTNQQTDCKVQEEIELKIKNLIQILQCDEKVAREYVEYFKDLSLDGIVEIILDKQ</sequence>
<dbReference type="InterPro" id="IPR052260">
    <property type="entry name" value="Autophagy_Rcpt_SigReg"/>
</dbReference>
<reference evidence="7" key="1">
    <citation type="submission" date="2021-01" db="EMBL/GenBank/DDBJ databases">
        <authorList>
            <consortium name="Genoscope - CEA"/>
            <person name="William W."/>
        </authorList>
    </citation>
    <scope>NUCLEOTIDE SEQUENCE</scope>
</reference>
<dbReference type="InterPro" id="IPR000270">
    <property type="entry name" value="PB1_dom"/>
</dbReference>
<keyword evidence="2 4" id="KW-0863">Zinc-finger</keyword>
<evidence type="ECO:0000256" key="3">
    <source>
        <dbReference type="ARBA" id="ARBA00022833"/>
    </source>
</evidence>